<dbReference type="CDD" id="cd16442">
    <property type="entry name" value="BPL"/>
    <property type="match status" value="1"/>
</dbReference>
<dbReference type="Pfam" id="PF03099">
    <property type="entry name" value="BPL_LplA_LipB"/>
    <property type="match status" value="1"/>
</dbReference>
<feature type="region of interest" description="Disordered" evidence="2">
    <location>
        <begin position="1"/>
        <end position="20"/>
    </location>
</feature>
<dbReference type="GO" id="GO:0004077">
    <property type="term" value="F:biotin--[biotin carboxyl-carrier protein] ligase activity"/>
    <property type="evidence" value="ECO:0007669"/>
    <property type="project" value="UniProtKB-EC"/>
</dbReference>
<protein>
    <submittedName>
        <fullName evidence="4">Biotin--[acetyl-CoA-carboxylase] ligase</fullName>
        <ecNumber evidence="4">6.3.4.15</ecNumber>
    </submittedName>
</protein>
<dbReference type="EMBL" id="WTYR01000001">
    <property type="protein sequence ID" value="MXP09449.1"/>
    <property type="molecule type" value="Genomic_DNA"/>
</dbReference>
<dbReference type="SUPFAM" id="SSF55681">
    <property type="entry name" value="Class II aaRS and biotin synthetases"/>
    <property type="match status" value="1"/>
</dbReference>
<sequence>MIETTAETGSTNSDLAARLATSERVPEHHWLVADRQNSGRGRQGRKWNDGAGNFMGSTVVYPAPNDPPRSTLALLAGVALHEVVAQYVPPPARPQLKWPNDVLIGGAKLSGILLEGSGDAVVVGIGVNLAQAADLPDRDTIALSAFAPTPDRDAFASTLAAQWEEDLARWRTYGLSPLIARWEAAAHPKGTKLFAEVAGEGRIPGAFDGLTEDGAARLRLDNGDVRVIHAGELAFA</sequence>
<dbReference type="InterPro" id="IPR004408">
    <property type="entry name" value="Biotin_CoA_COase_ligase"/>
</dbReference>
<evidence type="ECO:0000313" key="4">
    <source>
        <dbReference type="EMBL" id="MXP09449.1"/>
    </source>
</evidence>
<feature type="compositionally biased region" description="Polar residues" evidence="2">
    <location>
        <begin position="1"/>
        <end position="14"/>
    </location>
</feature>
<dbReference type="PANTHER" id="PTHR12835:SF5">
    <property type="entry name" value="BIOTIN--PROTEIN LIGASE"/>
    <property type="match status" value="1"/>
</dbReference>
<accession>A0A6I4U092</accession>
<dbReference type="Gene3D" id="3.30.930.10">
    <property type="entry name" value="Bira Bifunctional Protein, Domain 2"/>
    <property type="match status" value="1"/>
</dbReference>
<keyword evidence="5" id="KW-1185">Reference proteome</keyword>
<dbReference type="NCBIfam" id="TIGR00121">
    <property type="entry name" value="birA_ligase"/>
    <property type="match status" value="1"/>
</dbReference>
<organism evidence="4 5">
    <name type="scientific">Alteriqipengyuania halimionae</name>
    <dbReference type="NCBI Taxonomy" id="1926630"/>
    <lineage>
        <taxon>Bacteria</taxon>
        <taxon>Pseudomonadati</taxon>
        <taxon>Pseudomonadota</taxon>
        <taxon>Alphaproteobacteria</taxon>
        <taxon>Sphingomonadales</taxon>
        <taxon>Erythrobacteraceae</taxon>
        <taxon>Alteriqipengyuania</taxon>
    </lineage>
</organism>
<dbReference type="GO" id="GO:0005737">
    <property type="term" value="C:cytoplasm"/>
    <property type="evidence" value="ECO:0007669"/>
    <property type="project" value="TreeGrafter"/>
</dbReference>
<dbReference type="InterPro" id="IPR004143">
    <property type="entry name" value="BPL_LPL_catalytic"/>
</dbReference>
<name>A0A6I4U092_9SPHN</name>
<dbReference type="InterPro" id="IPR045864">
    <property type="entry name" value="aa-tRNA-synth_II/BPL/LPL"/>
</dbReference>
<dbReference type="OrthoDB" id="9807064at2"/>
<comment type="caution">
    <text evidence="4">The sequence shown here is derived from an EMBL/GenBank/DDBJ whole genome shotgun (WGS) entry which is preliminary data.</text>
</comment>
<dbReference type="PANTHER" id="PTHR12835">
    <property type="entry name" value="BIOTIN PROTEIN LIGASE"/>
    <property type="match status" value="1"/>
</dbReference>
<dbReference type="RefSeq" id="WP_160616141.1">
    <property type="nucleotide sequence ID" value="NZ_WTYR01000001.1"/>
</dbReference>
<dbReference type="Proteomes" id="UP000429229">
    <property type="component" value="Unassembled WGS sequence"/>
</dbReference>
<dbReference type="EC" id="6.3.4.15" evidence="4"/>
<feature type="domain" description="BPL/LPL catalytic" evidence="3">
    <location>
        <begin position="3"/>
        <end position="171"/>
    </location>
</feature>
<proteinExistence type="predicted"/>
<evidence type="ECO:0000256" key="1">
    <source>
        <dbReference type="ARBA" id="ARBA00022598"/>
    </source>
</evidence>
<reference evidence="4 5" key="1">
    <citation type="submission" date="2019-12" db="EMBL/GenBank/DDBJ databases">
        <title>Genomic-based taxomic classification of the family Erythrobacteraceae.</title>
        <authorList>
            <person name="Xu L."/>
        </authorList>
    </citation>
    <scope>NUCLEOTIDE SEQUENCE [LARGE SCALE GENOMIC DNA]</scope>
    <source>
        <strain evidence="4 5">LMG 29519</strain>
    </source>
</reference>
<evidence type="ECO:0000313" key="5">
    <source>
        <dbReference type="Proteomes" id="UP000429229"/>
    </source>
</evidence>
<evidence type="ECO:0000256" key="2">
    <source>
        <dbReference type="SAM" id="MobiDB-lite"/>
    </source>
</evidence>
<gene>
    <name evidence="4" type="ORF">GRI68_04590</name>
</gene>
<evidence type="ECO:0000259" key="3">
    <source>
        <dbReference type="PROSITE" id="PS51733"/>
    </source>
</evidence>
<keyword evidence="1 4" id="KW-0436">Ligase</keyword>
<dbReference type="PROSITE" id="PS51733">
    <property type="entry name" value="BPL_LPL_CATALYTIC"/>
    <property type="match status" value="1"/>
</dbReference>
<dbReference type="AlphaFoldDB" id="A0A6I4U092"/>